<dbReference type="EMBL" id="AVOT02033076">
    <property type="protein sequence ID" value="MBW0526918.1"/>
    <property type="molecule type" value="Genomic_DNA"/>
</dbReference>
<sequence length="275" mass="32082">MASSTPFTSQRPNTLPKRVNIHAQASSPLQQEIPRNNTPTVKIRPKDYNLWFDGKKVEIFIKRVENIAEIKGASGRDISRQIAFWTKDQEISYHIEGILGYETGYWEQLKLDMKKRWGTVSLERRYKLLSITQLFTKMQQEGGIRIMTRYIKISLGNMNASLIISRGINIYKEILITLKKCLPSLSSSVQESIYKEMIKDKSMVQALDGGYIIPRLEILKLYIGKDLESKFVIQKKEFSQAKPREKKARFEEESWEEFLKKIKDFTQKNKNPQPQ</sequence>
<keyword evidence="2" id="KW-1185">Reference proteome</keyword>
<reference evidence="1" key="1">
    <citation type="submission" date="2021-03" db="EMBL/GenBank/DDBJ databases">
        <title>Draft genome sequence of rust myrtle Austropuccinia psidii MF-1, a brazilian biotype.</title>
        <authorList>
            <person name="Quecine M.C."/>
            <person name="Pachon D.M.R."/>
            <person name="Bonatelli M.L."/>
            <person name="Correr F.H."/>
            <person name="Franceschini L.M."/>
            <person name="Leite T.F."/>
            <person name="Margarido G.R.A."/>
            <person name="Almeida C.A."/>
            <person name="Ferrarezi J.A."/>
            <person name="Labate C.A."/>
        </authorList>
    </citation>
    <scope>NUCLEOTIDE SEQUENCE</scope>
    <source>
        <strain evidence="1">MF-1</strain>
    </source>
</reference>
<dbReference type="Proteomes" id="UP000765509">
    <property type="component" value="Unassembled WGS sequence"/>
</dbReference>
<evidence type="ECO:0000313" key="2">
    <source>
        <dbReference type="Proteomes" id="UP000765509"/>
    </source>
</evidence>
<accession>A0A9Q3EXG7</accession>
<proteinExistence type="predicted"/>
<name>A0A9Q3EXG7_9BASI</name>
<evidence type="ECO:0000313" key="1">
    <source>
        <dbReference type="EMBL" id="MBW0526918.1"/>
    </source>
</evidence>
<dbReference type="OrthoDB" id="2152029at2759"/>
<comment type="caution">
    <text evidence="1">The sequence shown here is derived from an EMBL/GenBank/DDBJ whole genome shotgun (WGS) entry which is preliminary data.</text>
</comment>
<protein>
    <submittedName>
        <fullName evidence="1">Uncharacterized protein</fullName>
    </submittedName>
</protein>
<dbReference type="AlphaFoldDB" id="A0A9Q3EXG7"/>
<organism evidence="1 2">
    <name type="scientific">Austropuccinia psidii MF-1</name>
    <dbReference type="NCBI Taxonomy" id="1389203"/>
    <lineage>
        <taxon>Eukaryota</taxon>
        <taxon>Fungi</taxon>
        <taxon>Dikarya</taxon>
        <taxon>Basidiomycota</taxon>
        <taxon>Pucciniomycotina</taxon>
        <taxon>Pucciniomycetes</taxon>
        <taxon>Pucciniales</taxon>
        <taxon>Sphaerophragmiaceae</taxon>
        <taxon>Austropuccinia</taxon>
    </lineage>
</organism>
<gene>
    <name evidence="1" type="ORF">O181_066633</name>
</gene>